<dbReference type="EMBL" id="KV417528">
    <property type="protein sequence ID" value="KZP24053.1"/>
    <property type="molecule type" value="Genomic_DNA"/>
</dbReference>
<reference evidence="1 2" key="1">
    <citation type="journal article" date="2016" name="Mol. Biol. Evol.">
        <title>Comparative Genomics of Early-Diverging Mushroom-Forming Fungi Provides Insights into the Origins of Lignocellulose Decay Capabilities.</title>
        <authorList>
            <person name="Nagy L.G."/>
            <person name="Riley R."/>
            <person name="Tritt A."/>
            <person name="Adam C."/>
            <person name="Daum C."/>
            <person name="Floudas D."/>
            <person name="Sun H."/>
            <person name="Yadav J.S."/>
            <person name="Pangilinan J."/>
            <person name="Larsson K.H."/>
            <person name="Matsuura K."/>
            <person name="Barry K."/>
            <person name="Labutti K."/>
            <person name="Kuo R."/>
            <person name="Ohm R.A."/>
            <person name="Bhattacharya S.S."/>
            <person name="Shirouzu T."/>
            <person name="Yoshinaga Y."/>
            <person name="Martin F.M."/>
            <person name="Grigoriev I.V."/>
            <person name="Hibbett D.S."/>
        </authorList>
    </citation>
    <scope>NUCLEOTIDE SEQUENCE [LARGE SCALE GENOMIC DNA]</scope>
    <source>
        <strain evidence="1 2">CBS 109695</strain>
    </source>
</reference>
<proteinExistence type="predicted"/>
<keyword evidence="2" id="KW-1185">Reference proteome</keyword>
<protein>
    <submittedName>
        <fullName evidence="1">Uncharacterized protein</fullName>
    </submittedName>
</protein>
<evidence type="ECO:0000313" key="1">
    <source>
        <dbReference type="EMBL" id="KZP24053.1"/>
    </source>
</evidence>
<accession>A0A166MJ59</accession>
<evidence type="ECO:0000313" key="2">
    <source>
        <dbReference type="Proteomes" id="UP000076532"/>
    </source>
</evidence>
<organism evidence="1 2">
    <name type="scientific">Athelia psychrophila</name>
    <dbReference type="NCBI Taxonomy" id="1759441"/>
    <lineage>
        <taxon>Eukaryota</taxon>
        <taxon>Fungi</taxon>
        <taxon>Dikarya</taxon>
        <taxon>Basidiomycota</taxon>
        <taxon>Agaricomycotina</taxon>
        <taxon>Agaricomycetes</taxon>
        <taxon>Agaricomycetidae</taxon>
        <taxon>Atheliales</taxon>
        <taxon>Atheliaceae</taxon>
        <taxon>Athelia</taxon>
    </lineage>
</organism>
<gene>
    <name evidence="1" type="ORF">FIBSPDRAFT_1012348</name>
</gene>
<sequence length="156" mass="17187">MSSSDAYLSLRAWSHHHRPALLWASRNAFDFKNHPTRMSTTGSVFVVVVDVTPAAISGAEQDPVRMFSLQEATLMEKQHLPAFHPQAAVLVATTDNHHAQTNTDAALTLVFCPGVAINLIPSLDVLSHGPETVKDWKTFLIPSTRLNECWSLGELM</sequence>
<dbReference type="Proteomes" id="UP000076532">
    <property type="component" value="Unassembled WGS sequence"/>
</dbReference>
<name>A0A166MJ59_9AGAM</name>
<dbReference type="AlphaFoldDB" id="A0A166MJ59"/>